<organism evidence="2 3">
    <name type="scientific">Flavobacterium franklandianum</name>
    <dbReference type="NCBI Taxonomy" id="2594430"/>
    <lineage>
        <taxon>Bacteria</taxon>
        <taxon>Pseudomonadati</taxon>
        <taxon>Bacteroidota</taxon>
        <taxon>Flavobacteriia</taxon>
        <taxon>Flavobacteriales</taxon>
        <taxon>Flavobacteriaceae</taxon>
        <taxon>Flavobacterium</taxon>
    </lineage>
</organism>
<protein>
    <submittedName>
        <fullName evidence="2">GIY-YIG nuclease family protein</fullName>
    </submittedName>
</protein>
<dbReference type="OrthoDB" id="89044at2"/>
<evidence type="ECO:0000313" key="3">
    <source>
        <dbReference type="Proteomes" id="UP000318585"/>
    </source>
</evidence>
<dbReference type="EMBL" id="VJZR01000003">
    <property type="protein sequence ID" value="TRX22120.1"/>
    <property type="molecule type" value="Genomic_DNA"/>
</dbReference>
<gene>
    <name evidence="2" type="ORF">FNW17_05470</name>
</gene>
<accession>A0A553CNK4</accession>
<dbReference type="CDD" id="cd10446">
    <property type="entry name" value="GIY-YIG_unchar_1"/>
    <property type="match status" value="1"/>
</dbReference>
<evidence type="ECO:0000313" key="2">
    <source>
        <dbReference type="EMBL" id="TRX22120.1"/>
    </source>
</evidence>
<dbReference type="Proteomes" id="UP000318585">
    <property type="component" value="Unassembled WGS sequence"/>
</dbReference>
<evidence type="ECO:0000259" key="1">
    <source>
        <dbReference type="PROSITE" id="PS50164"/>
    </source>
</evidence>
<reference evidence="2 3" key="1">
    <citation type="submission" date="2019-07" db="EMBL/GenBank/DDBJ databases">
        <title>Novel species of Flavobacterium.</title>
        <authorList>
            <person name="Liu Q."/>
            <person name="Xin Y.-H."/>
        </authorList>
    </citation>
    <scope>NUCLEOTIDE SEQUENCE [LARGE SCALE GENOMIC DNA]</scope>
    <source>
        <strain evidence="2 3">LB3P56</strain>
    </source>
</reference>
<dbReference type="InterPro" id="IPR035901">
    <property type="entry name" value="GIY-YIG_endonuc_sf"/>
</dbReference>
<dbReference type="SUPFAM" id="SSF82771">
    <property type="entry name" value="GIY-YIG endonuclease"/>
    <property type="match status" value="1"/>
</dbReference>
<name>A0A553CNK4_9FLAO</name>
<dbReference type="AlphaFoldDB" id="A0A553CNK4"/>
<comment type="caution">
    <text evidence="2">The sequence shown here is derived from an EMBL/GenBank/DDBJ whole genome shotgun (WGS) entry which is preliminary data.</text>
</comment>
<feature type="domain" description="GIY-YIG" evidence="1">
    <location>
        <begin position="177"/>
        <end position="270"/>
    </location>
</feature>
<sequence length="271" mass="31615">MDSIKLNDLLRLDNLNNVKIRFNLMFAQNWNPIELFKNGDISTMLAGQYWNYNKNKSYKAGQITVGLVKIKPNEDFWLLFHIGQVTNDLNILNGVGYNYQDLPEYQKYVGRLIVKFKNKAQTMIRNAESVIDDCYVSQILPDTFDNDLFPGYEKVNISWDEMNRVLEKDNWKTALQNQKGVYLMTDISNGKMYVGSAYGENMILGRWRAYVKNGHGGNVGLKGLTFDHIKHNFKYSILDIYKSTTDDQIIINRESWWKVVLQSRQFGYNEN</sequence>
<dbReference type="InterPro" id="IPR000305">
    <property type="entry name" value="GIY-YIG_endonuc"/>
</dbReference>
<dbReference type="Gene3D" id="3.40.1440.10">
    <property type="entry name" value="GIY-YIG endonuclease"/>
    <property type="match status" value="1"/>
</dbReference>
<dbReference type="PROSITE" id="PS50164">
    <property type="entry name" value="GIY_YIG"/>
    <property type="match status" value="1"/>
</dbReference>
<keyword evidence="3" id="KW-1185">Reference proteome</keyword>
<dbReference type="RefSeq" id="WP_144071076.1">
    <property type="nucleotide sequence ID" value="NZ_VJZR01000003.1"/>
</dbReference>
<proteinExistence type="predicted"/>